<protein>
    <submittedName>
        <fullName evidence="1">ORF1 protein</fullName>
    </submittedName>
</protein>
<evidence type="ECO:0000313" key="1">
    <source>
        <dbReference type="EMBL" id="QIM56920.1"/>
    </source>
</evidence>
<sequence length="149" mass="17162">MSDRFEESIQQFYDKERIAATELINISSGDRVTNKDLGNNLDFCLKHLILLSRVCLKQFHKIEERQEDLVKKVESLTGEVAKLRTFSEAVQRTLQSQKPLTGPEVRKLVKEIAQQPKLVEEKALEISASLDKKLDKVEQLINHMVNWTA</sequence>
<name>A0A6G8IUG4_9VIRU</name>
<accession>A0A6G8IUG4</accession>
<dbReference type="EMBL" id="MN179342">
    <property type="protein sequence ID" value="QIM56920.1"/>
    <property type="molecule type" value="Genomic_DNA"/>
</dbReference>
<organism evidence="1">
    <name type="scientific">Cacao swollen shoot virus</name>
    <dbReference type="NCBI Taxonomy" id="31559"/>
    <lineage>
        <taxon>Viruses</taxon>
        <taxon>Riboviria</taxon>
        <taxon>Pararnavirae</taxon>
        <taxon>Artverviricota</taxon>
        <taxon>Revtraviricetes</taxon>
        <taxon>Ortervirales</taxon>
        <taxon>Caulimoviridae</taxon>
        <taxon>Badnavirus</taxon>
        <taxon>Badnavirus etainflatheobromae</taxon>
    </lineage>
</organism>
<proteinExistence type="predicted"/>
<reference evidence="1" key="1">
    <citation type="submission" date="2019-07" db="EMBL/GenBank/DDBJ databases">
        <authorList>
            <person name="Muller E."/>
        </authorList>
    </citation>
    <scope>NUCLEOTIDE SEQUENCE</scope>
    <source>
        <strain evidence="1">CSSV-Gha4-15</strain>
    </source>
</reference>
<dbReference type="InterPro" id="IPR010746">
    <property type="entry name" value="CYMV_Orf1"/>
</dbReference>
<dbReference type="Pfam" id="PF07028">
    <property type="entry name" value="DUF1319"/>
    <property type="match status" value="1"/>
</dbReference>